<dbReference type="Proteomes" id="UP000683925">
    <property type="component" value="Unassembled WGS sequence"/>
</dbReference>
<evidence type="ECO:0000256" key="2">
    <source>
        <dbReference type="SAM" id="MobiDB-lite"/>
    </source>
</evidence>
<gene>
    <name evidence="3" type="ORF">POCTA_138.1.T0030049</name>
</gene>
<proteinExistence type="predicted"/>
<name>A0A8S1RS28_PAROT</name>
<feature type="compositionally biased region" description="Polar residues" evidence="2">
    <location>
        <begin position="15"/>
        <end position="44"/>
    </location>
</feature>
<dbReference type="EMBL" id="CAJJDP010000001">
    <property type="protein sequence ID" value="CAD8131681.1"/>
    <property type="molecule type" value="Genomic_DNA"/>
</dbReference>
<evidence type="ECO:0000313" key="3">
    <source>
        <dbReference type="EMBL" id="CAD8131681.1"/>
    </source>
</evidence>
<organism evidence="3 4">
    <name type="scientific">Paramecium octaurelia</name>
    <dbReference type="NCBI Taxonomy" id="43137"/>
    <lineage>
        <taxon>Eukaryota</taxon>
        <taxon>Sar</taxon>
        <taxon>Alveolata</taxon>
        <taxon>Ciliophora</taxon>
        <taxon>Intramacronucleata</taxon>
        <taxon>Oligohymenophorea</taxon>
        <taxon>Peniculida</taxon>
        <taxon>Parameciidae</taxon>
        <taxon>Paramecium</taxon>
    </lineage>
</organism>
<evidence type="ECO:0000313" key="4">
    <source>
        <dbReference type="Proteomes" id="UP000683925"/>
    </source>
</evidence>
<accession>A0A8S1RS28</accession>
<sequence>MQNVKQMREKYENIKQLNPNRDVSSRSFHSHTPSKEQYQVAFSSGKKSIDQPNISIGKTLLCSPCYNKRLLNKQQQNKKQESELEKRLLMKQMEQNQLREQQKINFEVGQLSLRKQMEQQNLNISKELLDLHKEKERQLKEQEIQQQNLIIKQNQEILQQEKIEKKKKQHSLHQELSSQIEQQKRLQKIEYMSQSMEFDDPYWRNQAYEEKEQQRRKNYQMMCNNNHWQNHEKEQQKKQQKERALKNKEIDERIKTLQDYHNQLEQEKIEKQQIQHQLILDLNAQVKLKQTKQQAIKLIDQQKQRQRDQEIMQQEKLRKYKEICHKKKVSQEIIESLNKQIEMQKQLNPKQQQEQIKSDFYILKPVVEKQTISCTDCKKQQVPQQLSYA</sequence>
<feature type="coiled-coil region" evidence="1">
    <location>
        <begin position="67"/>
        <end position="152"/>
    </location>
</feature>
<protein>
    <submittedName>
        <fullName evidence="3">Uncharacterized protein</fullName>
    </submittedName>
</protein>
<feature type="coiled-coil region" evidence="1">
    <location>
        <begin position="231"/>
        <end position="277"/>
    </location>
</feature>
<keyword evidence="4" id="KW-1185">Reference proteome</keyword>
<feature type="compositionally biased region" description="Basic and acidic residues" evidence="2">
    <location>
        <begin position="1"/>
        <end position="13"/>
    </location>
</feature>
<dbReference type="OrthoDB" id="309683at2759"/>
<feature type="region of interest" description="Disordered" evidence="2">
    <location>
        <begin position="1"/>
        <end position="44"/>
    </location>
</feature>
<keyword evidence="1" id="KW-0175">Coiled coil</keyword>
<dbReference type="OMA" id="KSIDQPN"/>
<evidence type="ECO:0000256" key="1">
    <source>
        <dbReference type="SAM" id="Coils"/>
    </source>
</evidence>
<dbReference type="AlphaFoldDB" id="A0A8S1RS28"/>
<comment type="caution">
    <text evidence="3">The sequence shown here is derived from an EMBL/GenBank/DDBJ whole genome shotgun (WGS) entry which is preliminary data.</text>
</comment>
<reference evidence="3" key="1">
    <citation type="submission" date="2021-01" db="EMBL/GenBank/DDBJ databases">
        <authorList>
            <consortium name="Genoscope - CEA"/>
            <person name="William W."/>
        </authorList>
    </citation>
    <scope>NUCLEOTIDE SEQUENCE</scope>
</reference>